<name>A0A4V3SB45_9HYME</name>
<dbReference type="Proteomes" id="UP000310200">
    <property type="component" value="Unassembled WGS sequence"/>
</dbReference>
<dbReference type="AlphaFoldDB" id="A0A4V3SB45"/>
<sequence length="104" mass="12445">MDVYNHLTLFRELKSTDHEKFFVYTRMSPHSFDRLLNWVRPVLLKKVRRGRRMPVDLELKLALTLSYLAHGDSRVSKHWEFRIGKSTDLLVIVEFGQTVSWDRL</sequence>
<evidence type="ECO:0000313" key="2">
    <source>
        <dbReference type="Proteomes" id="UP000310200"/>
    </source>
</evidence>
<comment type="caution">
    <text evidence="1">The sequence shown here is derived from an EMBL/GenBank/DDBJ whole genome shotgun (WGS) entry which is preliminary data.</text>
</comment>
<accession>A0A4V3SB45</accession>
<evidence type="ECO:0000313" key="1">
    <source>
        <dbReference type="EMBL" id="TGZ51404.1"/>
    </source>
</evidence>
<proteinExistence type="predicted"/>
<keyword evidence="2" id="KW-1185">Reference proteome</keyword>
<gene>
    <name evidence="1" type="ORF">DBV15_12261</name>
</gene>
<dbReference type="EMBL" id="QBLH01001676">
    <property type="protein sequence ID" value="TGZ51404.1"/>
    <property type="molecule type" value="Genomic_DNA"/>
</dbReference>
<protein>
    <submittedName>
        <fullName evidence="1">Putative nuclease HARBI1</fullName>
    </submittedName>
</protein>
<reference evidence="1 2" key="1">
    <citation type="journal article" date="2019" name="Philos. Trans. R. Soc. Lond., B, Biol. Sci.">
        <title>Ant behaviour and brain gene expression of defending hosts depend on the ecological success of the intruding social parasite.</title>
        <authorList>
            <person name="Kaur R."/>
            <person name="Stoldt M."/>
            <person name="Jongepier E."/>
            <person name="Feldmeyer B."/>
            <person name="Menzel F."/>
            <person name="Bornberg-Bauer E."/>
            <person name="Foitzik S."/>
        </authorList>
    </citation>
    <scope>NUCLEOTIDE SEQUENCE [LARGE SCALE GENOMIC DNA]</scope>
    <source>
        <tissue evidence="1">Whole body</tissue>
    </source>
</reference>
<organism evidence="1 2">
    <name type="scientific">Temnothorax longispinosus</name>
    <dbReference type="NCBI Taxonomy" id="300112"/>
    <lineage>
        <taxon>Eukaryota</taxon>
        <taxon>Metazoa</taxon>
        <taxon>Ecdysozoa</taxon>
        <taxon>Arthropoda</taxon>
        <taxon>Hexapoda</taxon>
        <taxon>Insecta</taxon>
        <taxon>Pterygota</taxon>
        <taxon>Neoptera</taxon>
        <taxon>Endopterygota</taxon>
        <taxon>Hymenoptera</taxon>
        <taxon>Apocrita</taxon>
        <taxon>Aculeata</taxon>
        <taxon>Formicoidea</taxon>
        <taxon>Formicidae</taxon>
        <taxon>Myrmicinae</taxon>
        <taxon>Temnothorax</taxon>
    </lineage>
</organism>